<gene>
    <name evidence="3" type="ORF">T310_1382</name>
</gene>
<name>A0A0F4Z247_RASE3</name>
<evidence type="ECO:0000313" key="3">
    <source>
        <dbReference type="EMBL" id="KKA24594.1"/>
    </source>
</evidence>
<evidence type="ECO:0000256" key="2">
    <source>
        <dbReference type="SAM" id="SignalP"/>
    </source>
</evidence>
<evidence type="ECO:0000256" key="1">
    <source>
        <dbReference type="SAM" id="MobiDB-lite"/>
    </source>
</evidence>
<dbReference type="AlphaFoldDB" id="A0A0F4Z247"/>
<sequence length="142" mass="14851">MKFTSVAAAFALVSAAVAAPAKHPHEHPIPTPSGWPLTPTGLPTPTGGLPGHMHPHHEKVNFPPASSTILIPTGGVLSPPGSVPATDASVDELLRHKSLRSVVRRGLHLLPSEEDEALHGHHRPVPTGHFPMTGRLPVPTGL</sequence>
<dbReference type="RefSeq" id="XP_013331206.1">
    <property type="nucleotide sequence ID" value="XM_013475752.1"/>
</dbReference>
<accession>A0A0F4Z247</accession>
<dbReference type="EMBL" id="LASV01000057">
    <property type="protein sequence ID" value="KKA24594.1"/>
    <property type="molecule type" value="Genomic_DNA"/>
</dbReference>
<dbReference type="Proteomes" id="UP000053958">
    <property type="component" value="Unassembled WGS sequence"/>
</dbReference>
<protein>
    <submittedName>
        <fullName evidence="3">Uncharacterized protein</fullName>
    </submittedName>
</protein>
<comment type="caution">
    <text evidence="3">The sequence shown here is derived from an EMBL/GenBank/DDBJ whole genome shotgun (WGS) entry which is preliminary data.</text>
</comment>
<feature type="chain" id="PRO_5002482148" evidence="2">
    <location>
        <begin position="19"/>
        <end position="142"/>
    </location>
</feature>
<feature type="compositionally biased region" description="Low complexity" evidence="1">
    <location>
        <begin position="32"/>
        <end position="47"/>
    </location>
</feature>
<organism evidence="3 4">
    <name type="scientific">Rasamsonia emersonii (strain ATCC 16479 / CBS 393.64 / IMI 116815)</name>
    <dbReference type="NCBI Taxonomy" id="1408163"/>
    <lineage>
        <taxon>Eukaryota</taxon>
        <taxon>Fungi</taxon>
        <taxon>Dikarya</taxon>
        <taxon>Ascomycota</taxon>
        <taxon>Pezizomycotina</taxon>
        <taxon>Eurotiomycetes</taxon>
        <taxon>Eurotiomycetidae</taxon>
        <taxon>Eurotiales</taxon>
        <taxon>Trichocomaceae</taxon>
        <taxon>Rasamsonia</taxon>
    </lineage>
</organism>
<feature type="region of interest" description="Disordered" evidence="1">
    <location>
        <begin position="23"/>
        <end position="59"/>
    </location>
</feature>
<keyword evidence="2" id="KW-0732">Signal</keyword>
<feature type="signal peptide" evidence="2">
    <location>
        <begin position="1"/>
        <end position="18"/>
    </location>
</feature>
<evidence type="ECO:0000313" key="4">
    <source>
        <dbReference type="Proteomes" id="UP000053958"/>
    </source>
</evidence>
<dbReference type="GeneID" id="25313733"/>
<reference evidence="3 4" key="1">
    <citation type="submission" date="2015-04" db="EMBL/GenBank/DDBJ databases">
        <authorList>
            <person name="Heijne W.H."/>
            <person name="Fedorova N.D."/>
            <person name="Nierman W.C."/>
            <person name="Vollebregt A.W."/>
            <person name="Zhao Z."/>
            <person name="Wu L."/>
            <person name="Kumar M."/>
            <person name="Stam H."/>
            <person name="van den Berg M.A."/>
            <person name="Pel H.J."/>
        </authorList>
    </citation>
    <scope>NUCLEOTIDE SEQUENCE [LARGE SCALE GENOMIC DNA]</scope>
    <source>
        <strain evidence="3 4">CBS 393.64</strain>
    </source>
</reference>
<feature type="region of interest" description="Disordered" evidence="1">
    <location>
        <begin position="116"/>
        <end position="142"/>
    </location>
</feature>
<keyword evidence="4" id="KW-1185">Reference proteome</keyword>
<proteinExistence type="predicted"/>